<dbReference type="InterPro" id="IPR001810">
    <property type="entry name" value="F-box_dom"/>
</dbReference>
<keyword evidence="3" id="KW-1185">Reference proteome</keyword>
<organism evidence="2 3">
    <name type="scientific">Glomus cerebriforme</name>
    <dbReference type="NCBI Taxonomy" id="658196"/>
    <lineage>
        <taxon>Eukaryota</taxon>
        <taxon>Fungi</taxon>
        <taxon>Fungi incertae sedis</taxon>
        <taxon>Mucoromycota</taxon>
        <taxon>Glomeromycotina</taxon>
        <taxon>Glomeromycetes</taxon>
        <taxon>Glomerales</taxon>
        <taxon>Glomeraceae</taxon>
        <taxon>Glomus</taxon>
    </lineage>
</organism>
<dbReference type="AlphaFoldDB" id="A0A397SKH5"/>
<feature type="domain" description="F-box" evidence="1">
    <location>
        <begin position="1"/>
        <end position="45"/>
    </location>
</feature>
<gene>
    <name evidence="2" type="ORF">C1645_879499</name>
</gene>
<dbReference type="InterPro" id="IPR036047">
    <property type="entry name" value="F-box-like_dom_sf"/>
</dbReference>
<dbReference type="SUPFAM" id="SSF81383">
    <property type="entry name" value="F-box domain"/>
    <property type="match status" value="1"/>
</dbReference>
<evidence type="ECO:0000313" key="3">
    <source>
        <dbReference type="Proteomes" id="UP000265703"/>
    </source>
</evidence>
<dbReference type="Gene3D" id="3.80.10.10">
    <property type="entry name" value="Ribonuclease Inhibitor"/>
    <property type="match status" value="1"/>
</dbReference>
<dbReference type="EMBL" id="QKYT01000444">
    <property type="protein sequence ID" value="RIA85146.1"/>
    <property type="molecule type" value="Genomic_DNA"/>
</dbReference>
<evidence type="ECO:0000313" key="2">
    <source>
        <dbReference type="EMBL" id="RIA85146.1"/>
    </source>
</evidence>
<reference evidence="2 3" key="1">
    <citation type="submission" date="2018-06" db="EMBL/GenBank/DDBJ databases">
        <title>Comparative genomics reveals the genomic features of Rhizophagus irregularis, R. cerebriforme, R. diaphanum and Gigaspora rosea, and their symbiotic lifestyle signature.</title>
        <authorList>
            <person name="Morin E."/>
            <person name="San Clemente H."/>
            <person name="Chen E.C.H."/>
            <person name="De La Providencia I."/>
            <person name="Hainaut M."/>
            <person name="Kuo A."/>
            <person name="Kohler A."/>
            <person name="Murat C."/>
            <person name="Tang N."/>
            <person name="Roy S."/>
            <person name="Loubradou J."/>
            <person name="Henrissat B."/>
            <person name="Grigoriev I.V."/>
            <person name="Corradi N."/>
            <person name="Roux C."/>
            <person name="Martin F.M."/>
        </authorList>
    </citation>
    <scope>NUCLEOTIDE SEQUENCE [LARGE SCALE GENOMIC DNA]</scope>
    <source>
        <strain evidence="2 3">DAOM 227022</strain>
    </source>
</reference>
<dbReference type="Pfam" id="PF12937">
    <property type="entry name" value="F-box-like"/>
    <property type="match status" value="1"/>
</dbReference>
<dbReference type="PROSITE" id="PS50181">
    <property type="entry name" value="FBOX"/>
    <property type="match status" value="1"/>
</dbReference>
<comment type="caution">
    <text evidence="2">The sequence shown here is derived from an EMBL/GenBank/DDBJ whole genome shotgun (WGS) entry which is preliminary data.</text>
</comment>
<protein>
    <recommendedName>
        <fullName evidence="1">F-box domain-containing protein</fullName>
    </recommendedName>
</protein>
<proteinExistence type="predicted"/>
<dbReference type="Proteomes" id="UP000265703">
    <property type="component" value="Unassembled WGS sequence"/>
</dbReference>
<dbReference type="InterPro" id="IPR032675">
    <property type="entry name" value="LRR_dom_sf"/>
</dbReference>
<evidence type="ECO:0000259" key="1">
    <source>
        <dbReference type="PROSITE" id="PS50181"/>
    </source>
</evidence>
<name>A0A397SKH5_9GLOM</name>
<accession>A0A397SKH5</accession>
<dbReference type="CDD" id="cd09917">
    <property type="entry name" value="F-box_SF"/>
    <property type="match status" value="1"/>
</dbReference>
<dbReference type="SUPFAM" id="SSF52047">
    <property type="entry name" value="RNI-like"/>
    <property type="match status" value="1"/>
</dbReference>
<dbReference type="OrthoDB" id="550575at2759"/>
<sequence>MYQLPVEIFDEIFKYLEFDKISLNSCLLVNRLWCKVSVKIFWKSIRNYNTLIACLPDESKEILYENGILISTSMPPPTFNYISFCKFLSIKELNYNIQKFFNNNQQKDITEKMSKEIFKFLIKNISSLKELTLDASIINIPFFSYPETFTYLSKLTFSSNTDPKLLYQLSQICHNIQTMYIPINDVIPNELTYLISLQQKLTCLCITQFNNNLGSINNIFYQNIPNTLTRIFIYEGSGSFVPLSFIGRCLNLQTLMLSFPNNNSSKSINYNFKKLQNINFSKLQSLEFRNKCPKNDLLETFLKINGRNLKELSFGKSNDSLNIIISNSCPNLKKLFITNLTLETLEKIFNRCHYLESIKICCEENLSTKDLFEIIINDSPVNFYELQLINVRSKLIPEELESFLVNWIKRIPQKQFFLNILTKDIRILNIYNENNKKIFKKYVNHFKLGHIKSR</sequence>